<organism evidence="1 2">
    <name type="scientific">Homarus americanus</name>
    <name type="common">American lobster</name>
    <dbReference type="NCBI Taxonomy" id="6706"/>
    <lineage>
        <taxon>Eukaryota</taxon>
        <taxon>Metazoa</taxon>
        <taxon>Ecdysozoa</taxon>
        <taxon>Arthropoda</taxon>
        <taxon>Crustacea</taxon>
        <taxon>Multicrustacea</taxon>
        <taxon>Malacostraca</taxon>
        <taxon>Eumalacostraca</taxon>
        <taxon>Eucarida</taxon>
        <taxon>Decapoda</taxon>
        <taxon>Pleocyemata</taxon>
        <taxon>Astacidea</taxon>
        <taxon>Nephropoidea</taxon>
        <taxon>Nephropidae</taxon>
        <taxon>Homarus</taxon>
    </lineage>
</organism>
<evidence type="ECO:0000313" key="2">
    <source>
        <dbReference type="Proteomes" id="UP000747542"/>
    </source>
</evidence>
<protein>
    <submittedName>
        <fullName evidence="1">Uncharacterized protein</fullName>
    </submittedName>
</protein>
<accession>A0A8J5MZV1</accession>
<dbReference type="AlphaFoldDB" id="A0A8J5MZV1"/>
<comment type="caution">
    <text evidence="1">The sequence shown here is derived from an EMBL/GenBank/DDBJ whole genome shotgun (WGS) entry which is preliminary data.</text>
</comment>
<name>A0A8J5MZV1_HOMAM</name>
<dbReference type="EMBL" id="JAHLQT010014894">
    <property type="protein sequence ID" value="KAG7170108.1"/>
    <property type="molecule type" value="Genomic_DNA"/>
</dbReference>
<gene>
    <name evidence="1" type="ORF">Hamer_G012343</name>
</gene>
<proteinExistence type="predicted"/>
<reference evidence="1" key="1">
    <citation type="journal article" date="2021" name="Sci. Adv.">
        <title>The American lobster genome reveals insights on longevity, neural, and immune adaptations.</title>
        <authorList>
            <person name="Polinski J.M."/>
            <person name="Zimin A.V."/>
            <person name="Clark K.F."/>
            <person name="Kohn A.B."/>
            <person name="Sadowski N."/>
            <person name="Timp W."/>
            <person name="Ptitsyn A."/>
            <person name="Khanna P."/>
            <person name="Romanova D.Y."/>
            <person name="Williams P."/>
            <person name="Greenwood S.J."/>
            <person name="Moroz L.L."/>
            <person name="Walt D.R."/>
            <person name="Bodnar A.G."/>
        </authorList>
    </citation>
    <scope>NUCLEOTIDE SEQUENCE</scope>
    <source>
        <strain evidence="1">GMGI-L3</strain>
    </source>
</reference>
<keyword evidence="2" id="KW-1185">Reference proteome</keyword>
<sequence length="425" mass="47825">MHECRSEVGDVHPSHEWWSCSSSGYHSGVGTSEVSVKERAALNASLTTDYASDDDSDWGEDEWPVERPLPLPEWGCGRPEVNFSTLHHYQRFLARLTHHLHHALADLPYDTLSNFITFSKEFVESRDEYPELLEFYRDYDPPLLPGRYTCVGLAADLATRLSVLETNYPGLKDATYQVSCEEEVKALDWYCSLKEPPVASCIKEHVLLCIRIRVAGRAGVLLFDPGYHVGEPITVMEDGLAPQSGIIKASTTRSEVHRTFQYHFCADNPAFVAWEVVEERDGKPKKKFTSLIHVSRPFLSGVDIAERRNLVETFKTLLGRDDEGHLTCGLYFPIRNCYNTNISFFHQVEGIMKHLRQPLSSFLDDALLEEVEEAVAAVAAGIGRTKNDLQSSLVTLAHLLLDEDLVKQVMELNSAIIKINSSLVT</sequence>
<dbReference type="Proteomes" id="UP000747542">
    <property type="component" value="Unassembled WGS sequence"/>
</dbReference>
<evidence type="ECO:0000313" key="1">
    <source>
        <dbReference type="EMBL" id="KAG7170108.1"/>
    </source>
</evidence>